<feature type="domain" description="Dynein heavy chain tail" evidence="17">
    <location>
        <begin position="901"/>
        <end position="1067"/>
    </location>
</feature>
<dbReference type="Pfam" id="PF12774">
    <property type="entry name" value="AAA_6"/>
    <property type="match status" value="1"/>
</dbReference>
<feature type="compositionally biased region" description="Low complexity" evidence="15">
    <location>
        <begin position="3091"/>
        <end position="3108"/>
    </location>
</feature>
<dbReference type="Pfam" id="PF12781">
    <property type="entry name" value="AAA_9"/>
    <property type="match status" value="1"/>
</dbReference>
<evidence type="ECO:0000313" key="28">
    <source>
        <dbReference type="EMBL" id="VTZ73470.1"/>
    </source>
</evidence>
<proteinExistence type="inferred from homology"/>
<dbReference type="InterPro" id="IPR041658">
    <property type="entry name" value="AAA_lid_11"/>
</dbReference>
<dbReference type="OrthoDB" id="424310at2759"/>
<feature type="compositionally biased region" description="Low complexity" evidence="15">
    <location>
        <begin position="1936"/>
        <end position="1949"/>
    </location>
</feature>
<feature type="domain" description="Dynein heavy chain AAA lid" evidence="25">
    <location>
        <begin position="5276"/>
        <end position="5430"/>
    </location>
</feature>
<comment type="subcellular location">
    <subcellularLocation>
        <location evidence="1">Cytoplasm</location>
        <location evidence="1">Cytoskeleton</location>
        <location evidence="1">Cilium axoneme</location>
    </subcellularLocation>
</comment>
<feature type="region of interest" description="Disordered" evidence="15">
    <location>
        <begin position="1430"/>
        <end position="1461"/>
    </location>
</feature>
<dbReference type="FunFam" id="3.10.490.20:FF:000010">
    <property type="entry name" value="Dynein heavy chain, putative"/>
    <property type="match status" value="1"/>
</dbReference>
<evidence type="ECO:0000256" key="8">
    <source>
        <dbReference type="ARBA" id="ARBA00023017"/>
    </source>
</evidence>
<dbReference type="Pfam" id="PF12780">
    <property type="entry name" value="AAA_8"/>
    <property type="match status" value="2"/>
</dbReference>
<dbReference type="InterPro" id="IPR024317">
    <property type="entry name" value="Dynein_heavy_chain_D4_dom"/>
</dbReference>
<feature type="domain" description="Dynein heavy chain C-terminal" evidence="26">
    <location>
        <begin position="5571"/>
        <end position="5852"/>
    </location>
</feature>
<dbReference type="FunFam" id="1.20.920.20:FF:000001">
    <property type="entry name" value="dynein heavy chain 2, axonemal"/>
    <property type="match status" value="1"/>
</dbReference>
<dbReference type="GO" id="GO:0005524">
    <property type="term" value="F:ATP binding"/>
    <property type="evidence" value="ECO:0007669"/>
    <property type="project" value="UniProtKB-KW"/>
</dbReference>
<evidence type="ECO:0000259" key="16">
    <source>
        <dbReference type="Pfam" id="PF03028"/>
    </source>
</evidence>
<evidence type="ECO:0000256" key="11">
    <source>
        <dbReference type="ARBA" id="ARBA00023175"/>
    </source>
</evidence>
<dbReference type="FunFam" id="3.40.50.300:FF:000738">
    <property type="entry name" value="Dynein heavy chain axonemal"/>
    <property type="match status" value="1"/>
</dbReference>
<dbReference type="GO" id="GO:0008569">
    <property type="term" value="F:minus-end-directed microtubule motor activity"/>
    <property type="evidence" value="ECO:0007669"/>
    <property type="project" value="InterPro"/>
</dbReference>
<dbReference type="Gene3D" id="1.10.8.720">
    <property type="entry name" value="Region D6 of dynein motor"/>
    <property type="match status" value="1"/>
</dbReference>
<evidence type="ECO:0000259" key="22">
    <source>
        <dbReference type="Pfam" id="PF12781"/>
    </source>
</evidence>
<dbReference type="KEGG" id="pyo:PY17X_0418900"/>
<dbReference type="InterPro" id="IPR013594">
    <property type="entry name" value="Dynein_heavy_tail"/>
</dbReference>
<comment type="similarity">
    <text evidence="2">Belongs to the dynein heavy chain family.</text>
</comment>
<evidence type="ECO:0000313" key="29">
    <source>
        <dbReference type="Proteomes" id="UP000072874"/>
    </source>
</evidence>
<evidence type="ECO:0000259" key="18">
    <source>
        <dbReference type="Pfam" id="PF08393"/>
    </source>
</evidence>
<evidence type="ECO:0000259" key="21">
    <source>
        <dbReference type="Pfam" id="PF12780"/>
    </source>
</evidence>
<dbReference type="InterPro" id="IPR013602">
    <property type="entry name" value="Dynein_heavy_linker"/>
</dbReference>
<dbReference type="PANTHER" id="PTHR10676:SF365">
    <property type="entry name" value="AAA+ ATPASE DOMAIN-CONTAINING PROTEIN"/>
    <property type="match status" value="1"/>
</dbReference>
<feature type="compositionally biased region" description="Low complexity" evidence="15">
    <location>
        <begin position="1956"/>
        <end position="1971"/>
    </location>
</feature>
<reference evidence="29 30" key="1">
    <citation type="journal article" date="2014" name="BMC Biol.">
        <title>A comprehensive evaluation of rodent malaria parasite genomes and gene expression.</title>
        <authorList>
            <person name="Otto T.D."/>
            <person name="Bohme U."/>
            <person name="Jackson A.P."/>
            <person name="Hunt M."/>
            <person name="Franke-Fayard B."/>
            <person name="Hoeijmakers W.A."/>
            <person name="Religa A.A."/>
            <person name="Robertson L."/>
            <person name="Sanders M."/>
            <person name="Ogun S.A."/>
            <person name="Cunningham D."/>
            <person name="Erhart A."/>
            <person name="Billker O."/>
            <person name="Khan S.M."/>
            <person name="Stunnenberg H.G."/>
            <person name="Langhorne J."/>
            <person name="Holder A.A."/>
            <person name="Waters A.P."/>
            <person name="Newbold C.I."/>
            <person name="Pain A."/>
            <person name="Berriman M."/>
            <person name="Janse C.J."/>
        </authorList>
    </citation>
    <scope>NUCLEOTIDE SEQUENCE [LARGE SCALE GENOMIC DNA]</scope>
    <source>
        <strain evidence="28 29">17X</strain>
        <strain evidence="27 30">YM</strain>
    </source>
</reference>
<keyword evidence="9 14" id="KW-0175">Coiled coil</keyword>
<dbReference type="FunFam" id="3.40.50.300:FF:001375">
    <property type="entry name" value="Dynein heavy chain, putative"/>
    <property type="match status" value="1"/>
</dbReference>
<dbReference type="Pfam" id="PF03028">
    <property type="entry name" value="Dynein_heavy"/>
    <property type="match status" value="1"/>
</dbReference>
<evidence type="ECO:0000256" key="15">
    <source>
        <dbReference type="SAM" id="MobiDB-lite"/>
    </source>
</evidence>
<keyword evidence="11" id="KW-0505">Motor protein</keyword>
<dbReference type="GO" id="GO:0005874">
    <property type="term" value="C:microtubule"/>
    <property type="evidence" value="ECO:0007669"/>
    <property type="project" value="UniProtKB-KW"/>
</dbReference>
<dbReference type="Pfam" id="PF08393">
    <property type="entry name" value="DHC_N2"/>
    <property type="match status" value="2"/>
</dbReference>
<keyword evidence="3" id="KW-0963">Cytoplasm</keyword>
<evidence type="ECO:0000259" key="17">
    <source>
        <dbReference type="Pfam" id="PF08385"/>
    </source>
</evidence>
<dbReference type="GO" id="GO:0036158">
    <property type="term" value="P:outer dynein arm assembly"/>
    <property type="evidence" value="ECO:0007669"/>
    <property type="project" value="TreeGrafter"/>
</dbReference>
<keyword evidence="4" id="KW-0493">Microtubule</keyword>
<feature type="domain" description="Dynein heavy chain coiled coil stalk" evidence="20">
    <location>
        <begin position="4149"/>
        <end position="4507"/>
    </location>
</feature>
<evidence type="ECO:0000256" key="9">
    <source>
        <dbReference type="ARBA" id="ARBA00023054"/>
    </source>
</evidence>
<dbReference type="Proteomes" id="UP000072874">
    <property type="component" value="Chromosome 4"/>
</dbReference>
<feature type="domain" description="Dynein heavy chain linker" evidence="18">
    <location>
        <begin position="1789"/>
        <end position="1894"/>
    </location>
</feature>
<keyword evidence="13" id="KW-0966">Cell projection</keyword>
<reference evidence="27" key="3">
    <citation type="submission" date="2014-05" db="EMBL/GenBank/DDBJ databases">
        <authorList>
            <person name="Aslett A.Martin."/>
            <person name="De Silva Nishadi"/>
        </authorList>
    </citation>
    <scope>NUCLEOTIDE SEQUENCE</scope>
    <source>
        <strain evidence="27">YM</strain>
    </source>
</reference>
<dbReference type="RefSeq" id="XP_022811591.1">
    <property type="nucleotide sequence ID" value="XM_022955122.1"/>
</dbReference>
<dbReference type="Gene3D" id="1.20.920.20">
    <property type="match status" value="1"/>
</dbReference>
<feature type="compositionally biased region" description="Basic and acidic residues" evidence="15">
    <location>
        <begin position="413"/>
        <end position="434"/>
    </location>
</feature>
<feature type="domain" description="Dynein heavy chain linker" evidence="18">
    <location>
        <begin position="2023"/>
        <end position="2322"/>
    </location>
</feature>
<evidence type="ECO:0000256" key="13">
    <source>
        <dbReference type="ARBA" id="ARBA00023273"/>
    </source>
</evidence>
<dbReference type="InterPro" id="IPR026983">
    <property type="entry name" value="DHC"/>
</dbReference>
<feature type="compositionally biased region" description="Polar residues" evidence="15">
    <location>
        <begin position="3109"/>
        <end position="3119"/>
    </location>
</feature>
<keyword evidence="6" id="KW-0547">Nucleotide-binding</keyword>
<dbReference type="Gene3D" id="1.20.140.100">
    <property type="entry name" value="Dynein heavy chain, N-terminal domain 2"/>
    <property type="match status" value="1"/>
</dbReference>
<dbReference type="Pfam" id="PF08385">
    <property type="entry name" value="DHC_N1"/>
    <property type="match status" value="3"/>
</dbReference>
<dbReference type="GO" id="GO:0097729">
    <property type="term" value="C:9+2 motile cilium"/>
    <property type="evidence" value="ECO:0007669"/>
    <property type="project" value="TreeGrafter"/>
</dbReference>
<dbReference type="Gene3D" id="1.20.1270.280">
    <property type="match status" value="1"/>
</dbReference>
<keyword evidence="10" id="KW-0969">Cilium</keyword>
<dbReference type="InterPro" id="IPR027417">
    <property type="entry name" value="P-loop_NTPase"/>
</dbReference>
<dbReference type="VEuPathDB" id="PlasmoDB:PY17X_0418900"/>
<dbReference type="EMBL" id="LM993658">
    <property type="protein sequence ID" value="VTZ73470.1"/>
    <property type="molecule type" value="Genomic_DNA"/>
</dbReference>
<dbReference type="VEuPathDB" id="PlasmoDB:PY01799"/>
<dbReference type="Gene3D" id="3.10.490.20">
    <property type="match status" value="1"/>
</dbReference>
<feature type="region of interest" description="Disordered" evidence="15">
    <location>
        <begin position="405"/>
        <end position="458"/>
    </location>
</feature>
<evidence type="ECO:0000256" key="6">
    <source>
        <dbReference type="ARBA" id="ARBA00022741"/>
    </source>
</evidence>
<dbReference type="GeneID" id="3790186"/>
<dbReference type="InterPro" id="IPR041228">
    <property type="entry name" value="Dynein_C"/>
</dbReference>
<dbReference type="Pfam" id="PF17857">
    <property type="entry name" value="AAA_lid_1"/>
    <property type="match status" value="1"/>
</dbReference>
<feature type="region of interest" description="Disordered" evidence="15">
    <location>
        <begin position="4943"/>
        <end position="4967"/>
    </location>
</feature>
<evidence type="ECO:0000259" key="25">
    <source>
        <dbReference type="Pfam" id="PF18198"/>
    </source>
</evidence>
<feature type="compositionally biased region" description="Basic and acidic residues" evidence="15">
    <location>
        <begin position="3121"/>
        <end position="3136"/>
    </location>
</feature>
<evidence type="ECO:0000256" key="12">
    <source>
        <dbReference type="ARBA" id="ARBA00023212"/>
    </source>
</evidence>
<dbReference type="InterPro" id="IPR043157">
    <property type="entry name" value="Dynein_AAA1S"/>
</dbReference>
<dbReference type="Gene3D" id="1.10.8.1220">
    <property type="match status" value="1"/>
</dbReference>
<dbReference type="FunFam" id="1.20.58.1120:FF:000009">
    <property type="entry name" value="Dynein heavy chain, putative"/>
    <property type="match status" value="1"/>
</dbReference>
<feature type="region of interest" description="Disordered" evidence="15">
    <location>
        <begin position="1902"/>
        <end position="1974"/>
    </location>
</feature>
<evidence type="ECO:0000259" key="19">
    <source>
        <dbReference type="Pfam" id="PF12774"/>
    </source>
</evidence>
<feature type="domain" description="Dynein heavy chain tail" evidence="17">
    <location>
        <begin position="556"/>
        <end position="799"/>
    </location>
</feature>
<evidence type="ECO:0000256" key="4">
    <source>
        <dbReference type="ARBA" id="ARBA00022701"/>
    </source>
</evidence>
<feature type="compositionally biased region" description="Basic and acidic residues" evidence="15">
    <location>
        <begin position="1902"/>
        <end position="1935"/>
    </location>
</feature>
<dbReference type="InterPro" id="IPR042219">
    <property type="entry name" value="AAA_lid_11_sf"/>
</dbReference>
<dbReference type="EMBL" id="LK934632">
    <property type="protein sequence ID" value="CDU16564.1"/>
    <property type="molecule type" value="Genomic_DNA"/>
</dbReference>
<keyword evidence="8" id="KW-0243">Dynein</keyword>
<feature type="domain" description="Dynein heavy chain AAA module D4" evidence="21">
    <location>
        <begin position="3788"/>
        <end position="3931"/>
    </location>
</feature>
<dbReference type="GO" id="GO:0036157">
    <property type="term" value="C:outer dynein arm"/>
    <property type="evidence" value="ECO:0007669"/>
    <property type="project" value="TreeGrafter"/>
</dbReference>
<organism evidence="27 30">
    <name type="scientific">Plasmodium yoelii</name>
    <dbReference type="NCBI Taxonomy" id="5861"/>
    <lineage>
        <taxon>Eukaryota</taxon>
        <taxon>Sar</taxon>
        <taxon>Alveolata</taxon>
        <taxon>Apicomplexa</taxon>
        <taxon>Aconoidasida</taxon>
        <taxon>Haemosporida</taxon>
        <taxon>Plasmodiidae</taxon>
        <taxon>Plasmodium</taxon>
        <taxon>Plasmodium (Vinckeia)</taxon>
    </lineage>
</organism>
<evidence type="ECO:0000313" key="27">
    <source>
        <dbReference type="EMBL" id="CDU16564.1"/>
    </source>
</evidence>
<feature type="compositionally biased region" description="Low complexity" evidence="15">
    <location>
        <begin position="4944"/>
        <end position="4967"/>
    </location>
</feature>
<dbReference type="InterPro" id="IPR041466">
    <property type="entry name" value="Dynein_AAA5_ext"/>
</dbReference>
<evidence type="ECO:0000259" key="26">
    <source>
        <dbReference type="Pfam" id="PF18199"/>
    </source>
</evidence>
<reference evidence="28" key="2">
    <citation type="submission" date="2014-05" db="EMBL/GenBank/DDBJ databases">
        <authorList>
            <person name="Aslett M.A."/>
            <person name="De Silva N."/>
        </authorList>
    </citation>
    <scope>NUCLEOTIDE SEQUENCE</scope>
    <source>
        <strain evidence="28">17X</strain>
    </source>
</reference>
<feature type="coiled-coil region" evidence="14">
    <location>
        <begin position="4387"/>
        <end position="4463"/>
    </location>
</feature>
<keyword evidence="12" id="KW-0206">Cytoskeleton</keyword>
<evidence type="ECO:0000259" key="24">
    <source>
        <dbReference type="Pfam" id="PF17857"/>
    </source>
</evidence>
<dbReference type="InterPro" id="IPR041589">
    <property type="entry name" value="DNAH3_AAA_lid_1"/>
</dbReference>
<evidence type="ECO:0000256" key="14">
    <source>
        <dbReference type="SAM" id="Coils"/>
    </source>
</evidence>
<sequence length="5855" mass="687411">MDRKNDEVDVRNVYNWVLNRLRFSYQEKYNIEDIIERNDEENKEAVENFLSKGEDDVLLFNIEDNKIVLKKEENIKFDDKIVYFHKYMNGYIKDENNILYGILSPNILDTLKIMLLKVIYPLFFNNKNIYKNICIDEINKFSMDFDVYIKELNEFILILEDIKKVKKQKTYEYEMICEKNGANIFNKNENDEKKENSNIKGNNKSGNEIENKIQKKKTETTLLTKYLNIIECLFNDMQHKIEEYKKCNFDVGPFIEIQYWRYKHRYLLFIIEELKSSEIKNIINNININNSNNEEQKYAYTFDILNKWRELEIKIENEYNESKDNIKYLESIEQFILSLYLCNVENIIDNIPSLLNSIKMIYLVARFYNTPNKLNNLFIKITNQLVLKCKNEIFFAKKKKKKYFRKSKRNDKKNKNNYEYTDKSEKYNRQKDNDNDSSNNISEDNYLEEEGNNIRSSNFKKNKKEYDYYGKHMKNKNVEMSLDGNNDSDEEVEKSDSSFDYNYSENDEQTDRENSDSIGENMSEEIDKNNNKNNNNKNYVENIINMNFKMDEMTKDKEKLWELDPDELIEKFELCFKLQEKYKEEFDNIKTFFENNSKNKSVNLDTQVIFCKMDLFCRRLKKLVDLFLCIKQFKELKKVKFNTIQNITTSFNRYIKEFKSKHADDMLNYTDNYFDRDFVELRVYISELESDLQERIINLLNGSSNIMFSFFIFYKFKKCFMRDYLINFLHTTYDILLSQFLDILNSINNDLEHYKINLNSNKNINYLKNIFWIISINYKINHIIKIFLDENNLMLNSSNQVSSYFEMANLKNCNALKGFEKSLLNISKEVGNSNGIINEEIDKQCCVDERKETVGCRNIFFEINEQVLKLLEEHEKKKKNDIKKKMVSEEDGEKECNEDKLVKIEESENKNKKIKNKIFKSSSGKEVLKLYIKIYKFIEEYKNKLFKHWVLFTKSVNSLNVTIFVKHPKTQNVTVNFDNRIKKIIREAKIFMSFNFEIPEDIKSMMSQESRIYTLYYKFYNILIIVKKMKNNKKKDIEYTLKRFFIYIDKLIVPYAVKYTWSNYAVEDSVDNLTKEIKYFDENINSLYYIIDDHINYNIKSLYKILEHKNEKFNINRQKKKIYKKMILCNSISKKIQIAIFDLLNNIQYVYNNKLKSKITKEEITNTRNFYYNIFLSTLKKIYLKNIRKVINKWSSFNKFEEKKSDSNDSDKTTNTYEDNFIEILLLIHENKIIINPSINNIKDGIKKMINILINNLIYVDNWIGNDDLISKFEKDDEFENKEIEKNNRKSIFDELLDSSSLLKKNRNEEDNEFNIESNNCVSNLEYYFDFYEKIKEDKNVEKELIMLNEKLSGFQNVVDNFIKKFDKYKYIINKFEMERLKNLEKQKNMPPKIKSVNSNNYSVGEIIYDKNNDEDVKKEKKSICIDSDSEQGKDKVVEKDNDKNEDVDNCNYSSDEESSDNYDDEYDLYIYKEEEKIKEYIDIKKEINNIENVYILNVFKFNLEKFKMYLLSIIENEALECANKIIYPVKRKSDWLIKKMNGYKTKLKKNIVDIDSLYYVIDVIKKIHVFESNIDIVLNPIYEMLDILEFYMNNFLKKQIDRFKNFNHYDGEANDICGNNFYDNNGYQQNFGINLDKKDEKEFSNELNESYNKNFINTFNKLNVMKKKFISLYRIEVEKKNVIMSQFNELIYLTKKVEEEIQEKKSTMKNDLINNIYNFKHSMQLFRTNFLKMNFKSKHANPLTVFEILKRYKEEINILKKKYNSYYKGESIFGLKHQEHSDLFLSITEVNNFYSLYDLYVQLKEKLNEWKNLKWNDGIIKIKELKEEILVFEKKCSQLPKNLKSIVIYKNLVKEIMYFKEIAPIIEELEKKTILKRHWIEIINILKEKKKKEINIKEKKVKKNMSETHKEPDLVKDNVEHFRDGTTLKDEKNNGDNIGDKTGNNNGDNNDDKTGNNNGDNIGNNISGKNQTEYGEEMETEILNDTEKINKENKPIENDIMLDDGYLDEDEYINNLNNLDLDNMDFLIKDLINEYLLKKKDDILDICDSAEKEASIEEKINEQYKIWNETCFRFSKWKNRDYACILVGSKVTEIQESLEESQILLNNINSTKYSKPFKNKLSILLNKLSDCSDIVERWIKVQMLWCSMESVFTSGDIARQMPIESKRFHQIDKDWINIINIANESSIVVECCQSSMLKELLPNMQKGLESCQKSLESYLEGKRSKFPRFYFVSNLVLLKILSQGSDINIIQSELIKLFDAINYLTIKNIQNKKRIVCINNKEKDDIETVELGNHVTIDGNIENWLILLEKEMQKAIKRECKLGVTSSAQLFKSMNLKEFCDKNIAQVSLICLQVMWTNDIEKCIHKYNSEKNILKVTNKKINYIMSELVNICLSDLGTKFNRTKYETLVTIHVHQRDLFNEISGKIKEHKIKTCTDFDWLKQTRIYYKPEKNIILISISDVDFIYSYEYLGIKERLCITPLTDRCYLTCAQALGLCYGGAPAGPAGTGKTETVKDLGRTLGIYVIVTNCSNQHKHKDMAKIFKGLCRSGLWGCFDEFNRINLDVLSVVAMQIESIVTAKKQSLKHFLFPGDSKSINLNPSSAYFITMNPGYAGRQLLPENLKIFFRFISMMVPDRQIIIKVKLASVGYLDIDNLSNKFKSLYNLCEEQLSKQKHYDFGLRNILSVLRTAGDTKRTEAGNDIDEEILLMRTLRDMNLSKLVHDDVLLFLSLLNDVFPKFHNITKKNYQLIEENVLKIIKNKKLCAKKKWILKILQLYETSLVRHGFMLVGNTLTGKTEILNILTSALSNVDILTKIITLNPKSITSEHMYGVKDNLSEEWTPGIFANIWEKYNNSNLKYNTWIVCDGPVDAIWIENLNTVLDDNKILTLANNDRIPMTDNTKIAFEVENLNNASPATVSRTGIVYISDNDLGYKPFIYSWLSKIKDINVYGNTLFTIFNKLFVFYLDKIKILQFLRENCKFVMEVSDSILVSQMINLLNSLLVQYINAINNFMYNEDDLNKIYFFPDSNEKKLLHQNGTTLIKQNHNENMISDLDKSENSINLVGTKNKKGKDIDLQKQKEHTPGSERNKLLSNKNNENKTLTLSLSNKNQALSNTGSGKQEPKIIEKSEKENTQKKYGGEIEKSEYISKNGQTETNDGEYDEKMENANNYNPGFETKYDQIKVEECEDIMIYCIVWGLCGLLEYTYRVKVHNYLLNNVSRLKSVLEKKEKLKKTEENNISEKMIYNNDGENVVNTTNFKDNNSVKLENNMTDKKDYDSFLESENVGDMDEDFENDKCLIYDYYFDMQLRTLRKFNLSIFKMPKNMNTISAILIPTIETDKVEHIIKLISNIPIRSHNLHTYKSTLLLGSTGSAKTSIALLYTSKQDKNTKRFNFSSVTTPEKFQLFIESELERKTGKTYGPIGNTKSIIFIDDMSMPKINEWGDQSTLELLRQLIEFQGFYFLDKDKRGNFKKIIDLEYIGCINHPGCGNNDIPKRLKSKWFNINIPPYNLNSINTIYGTVLRTKFNKKRKFSEEIIDNIDKIILCTIKLFGRLKKYLLPVPSRFHYLYTTRDLAKIFNSMLLCPHKTIDNSLYNFLCLWKHECERVLIDKLSRVEDKKYSLDQIKQIFKQYYPSYTDIADKNIYFSYFYVSEKEEQEYMIENDLIENGDQDQKNNGVVGGIGNNSGVNSNISGNKNGIKNLNTGIGASKIEAGVNKMNTKIGNNDKGNTGINKNDITIEDNEENINNFSFSWMKKDYKMVFDFERLRYIAYEYMKEYNVNNVKKFDFVFFDDSLKHLIIINRIMQTPRGSSMLVGVGGSGKRSLTKLSVFISEQVLFQLNITKTYTKNLFFEDLKNLYISAGQMNKKTTFLLSDNDIEKNDFILEHVNSILSTGLVYGLFIKDEKEAICSEMKEAYLKEMNKYNQSSKMKGNKKKQRNTKYDYTLDDLEIDNDSNDSQMKSDTSSLNNFDDYNFDTQYDNKNSSSIISSKDMKNAGNKKKDEKVVNDFNVPSSAIFDYLLENFRNNLHIFLCFSPIHKEFALRYQQFPCIYNCVTIDWFLKWPLEALVNVSTAYLDNFNIDIEDNLKSDFYNLFAIIHQKVSETCETYKERMRRNTYVTPKSYLTFISLYKQMYVNKYDEIKCLKESVDIGLKKLNEAAMDVQKMRESLTSEEEKLKESDEQMNILLEKVKNESLKAETQSIEVSKFRDKCIKEKDIILKEQEEADKDLQEALPYLHEAEEAIKSITAKDITELKSMKTPSDIIRIVFDGVLILLQGKLKEPKINMKYVNKQHVEFIQDSFDEYAKPLMADIRFLNLLFDFSKNEKDNINEETIELLKPYIESHFFKTQIAKKASAAAEGLCKWVGAMAMYNQASKIVKPKMSYLKIQTGRLEDALKQLEKAEDSLLKAQLFVDNLKLDIENMCKKKKTLEETALKTKQRIEQANKLINGLASEKARWTEDSNNFSNIKKKIVGDVFMCSSFISYCGMFNTEFRNYLMNDVFYHYTKNVKNIPVSSNIDVIKYVLSYDDTKICDWSVQKLPNDKLSIENALISENSNKYGLLIDPQCQANNWIKNKEFQNNLTNQRCITTFNSPKFKDNLEFCLSEGKTLLIENVEEYIDPILDSVLEKQIIKKGKKNYVLIENNLIYLDDNFNLFMTTNLPNPSYSPEIYAKCCVIDFTVTVKGLEDQLLGRVLTEEQKHLEVSLKNIMIELKDNTKSLQDLDKQLLYKLNTSSSNLIEDEELIEVLNNTKALSKELEIKLKDSNEKKKEINEKREQYRSVALRGSILYFCIVDITNVNYIYNTSLHQFLEQFDLSIQKAEKCQHIKKRVESILSTLTNLIISYMERCLFDQHKIIFKLLISLKILLYDGIISNKDISFFLNPLSNYNPSNDITNELLNNNILNGNMDIKNRGKKGNSTDANMNDTTNVYLASEEKVAPISNGTNSNARSNNNNLKNTNNNINSEKGNIEECDDVVNYNTGNITMDNNTINKNKIDTNKRKCKNKGSSTKWLFKNEKLYKNINSLSYHSFGNDKNNRFFYDILNVIQLNENIWKNYYDVLDIENRDIPYYNDRLDSSSKISSFIKLCLIRCLREDRTILCANKFVDEVLNRNSDSIKHETLENIFSESSNRKPFLFLLSLASDPTNMIDDFAKKFKKYPTDKISMGEGQEVIAKEKLKNALISGNWLILQNCHLNKSFIIEVYNMLKSLNEIEEDFRLFLTSEPDNEFPICILHGSIKISTSLSRGIKNNMRKIYKDMIKEDIIDKIDDEKYRKIIYALAYLHCVLCERKKFGPLGWCVPYEFSITDLFASFLFIEKHLYSTLLVNRPINWESIHYMLAEVQYGGKVTDDLDRELLLTYVQHYFSEDLFKSKPEISDHTNNNNNNANMINSLDKNVPRFSEITNFDNFIESLPNIDTPSVLDLHNNAEITYRVNESRQVLNSILEIQPRDIDHGDEKSMETVVKEMSIEILNKLPEDINIDDIKKMIYRKNKNPQLNNQTNQQLNVTANLNGGGKNFNNFENNFYKNKNINDNSLQKSLLLNNTIGNNANTGKNTNTSDNRYNKNTAGIANENDIILENLDITYWESNNDDTSIQYNFSPLQVFFLQEMERIQKVINLVKTNLNDIINAIDGSKIMVADLQNDTKCIYSQSIPKHWIYDASETEISWVCNNLNQWLNILNLRYEQIMNYFQNGKLKSYWLPGFFNPQGFLTSMKQEITRLNKKDQLSLDEVVLYADIKNFDIEKIKEYPEHGFYIHGLFIEGSKWNWQEGKLEESSPKVLCENMPVIHITVVSNKDKKIKFIENNKSMFYNCPVYKYNVRTDKYFIFRIHLKTDVDPSIWKLRGTSLLCSKD</sequence>
<dbReference type="Gene3D" id="3.40.50.300">
    <property type="entry name" value="P-loop containing nucleotide triphosphate hydrolases"/>
    <property type="match status" value="7"/>
</dbReference>
<dbReference type="VEuPathDB" id="PlasmoDB:Py17XNL_000404008"/>
<dbReference type="Gene3D" id="3.20.180.20">
    <property type="entry name" value="Dynein heavy chain, N-terminal domain 2"/>
    <property type="match status" value="1"/>
</dbReference>
<feature type="domain" description="Dynein heavy chain hydrolytic ATP-binding dynein motor region" evidence="19">
    <location>
        <begin position="2466"/>
        <end position="2797"/>
    </location>
</feature>
<evidence type="ECO:0000256" key="5">
    <source>
        <dbReference type="ARBA" id="ARBA00022737"/>
    </source>
</evidence>
<evidence type="ECO:0000256" key="3">
    <source>
        <dbReference type="ARBA" id="ARBA00022490"/>
    </source>
</evidence>
<feature type="domain" description="Dynein heavy chain region D6 P-loop" evidence="16">
    <location>
        <begin position="5133"/>
        <end position="5242"/>
    </location>
</feature>
<dbReference type="Pfam" id="PF12775">
    <property type="entry name" value="AAA_7"/>
    <property type="match status" value="1"/>
</dbReference>
<evidence type="ECO:0000256" key="2">
    <source>
        <dbReference type="ARBA" id="ARBA00008887"/>
    </source>
</evidence>
<dbReference type="InterPro" id="IPR042222">
    <property type="entry name" value="Dynein_2_N"/>
</dbReference>
<gene>
    <name evidence="28" type="ORF">PY17X_0418900</name>
    <name evidence="27" type="ORF">PYYM_0418900</name>
</gene>
<feature type="domain" description="Dynein heavy chain 3 AAA+ lid" evidence="24">
    <location>
        <begin position="3551"/>
        <end position="3628"/>
    </location>
</feature>
<dbReference type="Pfam" id="PF17852">
    <property type="entry name" value="Dynein_AAA_lid"/>
    <property type="match status" value="1"/>
</dbReference>
<dbReference type="Gene3D" id="6.10.140.1060">
    <property type="match status" value="1"/>
</dbReference>
<dbReference type="FunFam" id="3.40.50.300:FF:001194">
    <property type="entry name" value="Dynein heavy chain, putative"/>
    <property type="match status" value="1"/>
</dbReference>
<feature type="domain" description="Dynein heavy chain ATP-binding dynein motor region" evidence="22">
    <location>
        <begin position="4536"/>
        <end position="4759"/>
    </location>
</feature>
<dbReference type="InterPro" id="IPR043160">
    <property type="entry name" value="Dynein_C_barrel"/>
</dbReference>
<dbReference type="InterPro" id="IPR024743">
    <property type="entry name" value="Dynein_HC_stalk"/>
</dbReference>
<dbReference type="Gene3D" id="1.20.920.30">
    <property type="match status" value="2"/>
</dbReference>
<evidence type="ECO:0000256" key="10">
    <source>
        <dbReference type="ARBA" id="ARBA00023069"/>
    </source>
</evidence>
<dbReference type="FunFam" id="1.10.8.710:FF:000003">
    <property type="entry name" value="Dynein axonemal heavy chain 5"/>
    <property type="match status" value="1"/>
</dbReference>
<dbReference type="FunFam" id="3.40.50.300:FF:001221">
    <property type="entry name" value="Axonemal dynein heavy chain 8"/>
    <property type="match status" value="1"/>
</dbReference>
<dbReference type="OMA" id="ATEPIMF"/>
<dbReference type="GO" id="GO:0051959">
    <property type="term" value="F:dynein light intermediate chain binding"/>
    <property type="evidence" value="ECO:0007669"/>
    <property type="project" value="InterPro"/>
</dbReference>
<evidence type="ECO:0000313" key="30">
    <source>
        <dbReference type="Proteomes" id="UP000072904"/>
    </source>
</evidence>
<dbReference type="InterPro" id="IPR042228">
    <property type="entry name" value="Dynein_linker_3"/>
</dbReference>
<accession>A0A077Y1K5</accession>
<dbReference type="SUPFAM" id="SSF52540">
    <property type="entry name" value="P-loop containing nucleoside triphosphate hydrolases"/>
    <property type="match status" value="4"/>
</dbReference>
<dbReference type="Pfam" id="PF12777">
    <property type="entry name" value="MT"/>
    <property type="match status" value="1"/>
</dbReference>
<feature type="domain" description="Dynein heavy chain AAA module D4" evidence="21">
    <location>
        <begin position="3988"/>
        <end position="4135"/>
    </location>
</feature>
<dbReference type="Gene3D" id="1.10.8.710">
    <property type="match status" value="1"/>
</dbReference>
<dbReference type="PANTHER" id="PTHR10676">
    <property type="entry name" value="DYNEIN HEAVY CHAIN FAMILY PROTEIN"/>
    <property type="match status" value="1"/>
</dbReference>
<feature type="compositionally biased region" description="Basic and acidic residues" evidence="15">
    <location>
        <begin position="3071"/>
        <end position="3090"/>
    </location>
</feature>
<feature type="domain" description="Dynein heavy chain AAA 5 extension" evidence="23">
    <location>
        <begin position="2961"/>
        <end position="3018"/>
    </location>
</feature>
<feature type="coiled-coil region" evidence="14">
    <location>
        <begin position="4708"/>
        <end position="4784"/>
    </location>
</feature>
<dbReference type="InterPro" id="IPR035706">
    <property type="entry name" value="AAA_9"/>
</dbReference>
<reference evidence="28" key="4">
    <citation type="submission" date="2019-05" db="EMBL/GenBank/DDBJ databases">
        <authorList>
            <consortium name="Pathogen Informatics"/>
        </authorList>
    </citation>
    <scope>NUCLEOTIDE SEQUENCE</scope>
    <source>
        <strain evidence="28">17X</strain>
    </source>
</reference>
<dbReference type="GO" id="GO:0060294">
    <property type="term" value="P:cilium movement involved in cell motility"/>
    <property type="evidence" value="ECO:0007669"/>
    <property type="project" value="TreeGrafter"/>
</dbReference>
<dbReference type="FunFam" id="1.10.8.1220:FF:000005">
    <property type="entry name" value="Dynein heavy chain, putative"/>
    <property type="match status" value="1"/>
</dbReference>
<feature type="coiled-coil region" evidence="14">
    <location>
        <begin position="4154"/>
        <end position="4191"/>
    </location>
</feature>
<dbReference type="Gene3D" id="1.20.58.1120">
    <property type="match status" value="1"/>
</dbReference>
<protein>
    <submittedName>
        <fullName evidence="27">Dynein heavy chain, putative</fullName>
    </submittedName>
</protein>
<dbReference type="FunFam" id="3.40.50.300:FF:000049">
    <property type="entry name" value="Dynein, axonemal, heavy chain 5"/>
    <property type="match status" value="1"/>
</dbReference>
<dbReference type="Proteomes" id="UP000072904">
    <property type="component" value="Chromosome 4"/>
</dbReference>
<dbReference type="InterPro" id="IPR004273">
    <property type="entry name" value="Dynein_heavy_D6_P-loop"/>
</dbReference>
<dbReference type="FunFam" id="1.20.140.100:FF:000001">
    <property type="entry name" value="dynein heavy chain 17, axonemal"/>
    <property type="match status" value="1"/>
</dbReference>
<keyword evidence="7" id="KW-0067">ATP-binding</keyword>
<feature type="compositionally biased region" description="Acidic residues" evidence="15">
    <location>
        <begin position="1448"/>
        <end position="1461"/>
    </location>
</feature>
<dbReference type="VEuPathDB" id="PlasmoDB:PYYM_0418900"/>
<dbReference type="GO" id="GO:0045505">
    <property type="term" value="F:dynein intermediate chain binding"/>
    <property type="evidence" value="ECO:0007669"/>
    <property type="project" value="InterPro"/>
</dbReference>
<evidence type="ECO:0000259" key="20">
    <source>
        <dbReference type="Pfam" id="PF12777"/>
    </source>
</evidence>
<feature type="region of interest" description="Disordered" evidence="15">
    <location>
        <begin position="478"/>
        <end position="536"/>
    </location>
</feature>
<dbReference type="VEuPathDB" id="PlasmoDB:PY04544"/>
<evidence type="ECO:0000256" key="7">
    <source>
        <dbReference type="ARBA" id="ARBA00022840"/>
    </source>
</evidence>
<feature type="domain" description="Dynein heavy chain tail" evidence="17">
    <location>
        <begin position="246"/>
        <end position="418"/>
    </location>
</feature>
<evidence type="ECO:0000259" key="23">
    <source>
        <dbReference type="Pfam" id="PF17852"/>
    </source>
</evidence>
<keyword evidence="5" id="KW-0677">Repeat</keyword>
<name>A0A077Y1K5_PLAYE</name>
<dbReference type="InterPro" id="IPR035699">
    <property type="entry name" value="AAA_6"/>
</dbReference>
<dbReference type="Pfam" id="PF18198">
    <property type="entry name" value="AAA_lid_11"/>
    <property type="match status" value="1"/>
</dbReference>
<feature type="region of interest" description="Disordered" evidence="15">
    <location>
        <begin position="3068"/>
        <end position="3136"/>
    </location>
</feature>
<dbReference type="Pfam" id="PF18199">
    <property type="entry name" value="Dynein_C"/>
    <property type="match status" value="1"/>
</dbReference>
<evidence type="ECO:0000256" key="1">
    <source>
        <dbReference type="ARBA" id="ARBA00004430"/>
    </source>
</evidence>
<dbReference type="FunFam" id="3.20.180.20:FF:000005">
    <property type="entry name" value="Dynein heavy chain, putative"/>
    <property type="match status" value="1"/>
</dbReference>
<feature type="compositionally biased region" description="Basic and acidic residues" evidence="15">
    <location>
        <begin position="1431"/>
        <end position="1447"/>
    </location>
</feature>